<feature type="domain" description="Ig-like" evidence="18">
    <location>
        <begin position="372"/>
        <end position="472"/>
    </location>
</feature>
<evidence type="ECO:0000256" key="15">
    <source>
        <dbReference type="ARBA" id="ARBA00037203"/>
    </source>
</evidence>
<dbReference type="Pfam" id="PF07654">
    <property type="entry name" value="C1-set"/>
    <property type="match status" value="2"/>
</dbReference>
<keyword evidence="4" id="KW-1003">Cell membrane</keyword>
<dbReference type="InterPro" id="IPR007110">
    <property type="entry name" value="Ig-like_dom"/>
</dbReference>
<dbReference type="Gene3D" id="3.30.500.10">
    <property type="entry name" value="MHC class I-like antigen recognition-like"/>
    <property type="match status" value="2"/>
</dbReference>
<dbReference type="GO" id="GO:0030883">
    <property type="term" value="F:endogenous lipid antigen binding"/>
    <property type="evidence" value="ECO:0007669"/>
    <property type="project" value="TreeGrafter"/>
</dbReference>
<feature type="domain" description="Ig-like" evidence="18">
    <location>
        <begin position="96"/>
        <end position="196"/>
    </location>
</feature>
<dbReference type="PANTHER" id="PTHR16675">
    <property type="entry name" value="MHC CLASS I-RELATED"/>
    <property type="match status" value="1"/>
</dbReference>
<evidence type="ECO:0000256" key="10">
    <source>
        <dbReference type="ARBA" id="ARBA00023136"/>
    </source>
</evidence>
<sequence length="500" mass="55041">MLYLLLPLLAALFPGGDSEVDPFDVQMATGCELHSGKNFIGYVQLAIQGTDFLSLQNETWLPSPKGGKKAQHFCRLLNLNQAFTHVVQRLLSNTCPRFTLGVLDAGKAHLQRQVKPNAWLSSGPSPGPGRLLLVCHVSGFYPKPLWVMWMRGEQEQLGTQQGDFLPNADGTWYLRATLDVATGEAAGLACRVKHSSLGGQDLILYWGASQHPTSFYIIQITSFANSTWTRHRGSGWLDDLQIHGWNSDTGTAIFLKPWSKGNFSDAEISDLVELFRVYDFSFTREMQAHVSEFQLEYPFEIQGIAGCELHSGGAILSFLRGALGGRDFVSFRNSSCVPAPEGGSRAQLVCTLLRPYGDIFQIVEKLLYETCPRYLLGVLEAGKADLQRQVKPKAWLSSGSSPGPGRLLLVCHVSGFYPQPVWVMWMRGEQEQQGTQRGDFLPNADGTWYLRATLDVAAGEAAGLACRVKHSSLGGQDLVLYWGEKGLGPRWEIGGDGAQE</sequence>
<comment type="subcellular location">
    <subcellularLocation>
        <location evidence="1">Cell membrane</location>
        <topology evidence="1">Single-pass type I membrane protein</topology>
    </subcellularLocation>
    <subcellularLocation>
        <location evidence="2">Endosome membrane</location>
    </subcellularLocation>
    <subcellularLocation>
        <location evidence="3">Lysosome membrane</location>
    </subcellularLocation>
</comment>
<dbReference type="FunFam" id="2.60.40.10:FF:000254">
    <property type="entry name" value="Antigen-presenting glycoprotein CD1d1"/>
    <property type="match status" value="2"/>
</dbReference>
<dbReference type="PANTHER" id="PTHR16675:SF130">
    <property type="entry name" value="T-CELL SURFACE GLYCOPROTEIN CD1B"/>
    <property type="match status" value="1"/>
</dbReference>
<dbReference type="GO" id="GO:0071723">
    <property type="term" value="F:lipopeptide binding"/>
    <property type="evidence" value="ECO:0007669"/>
    <property type="project" value="TreeGrafter"/>
</dbReference>
<dbReference type="InterPro" id="IPR036179">
    <property type="entry name" value="Ig-like_dom_sf"/>
</dbReference>
<dbReference type="EMBL" id="JAATJV010439889">
    <property type="protein sequence ID" value="MBZ3890463.1"/>
    <property type="molecule type" value="Genomic_DNA"/>
</dbReference>
<keyword evidence="5" id="KW-0812">Transmembrane</keyword>
<keyword evidence="8" id="KW-1133">Transmembrane helix</keyword>
<dbReference type="SUPFAM" id="SSF48726">
    <property type="entry name" value="Immunoglobulin"/>
    <property type="match status" value="2"/>
</dbReference>
<keyword evidence="12" id="KW-0325">Glycoprotein</keyword>
<evidence type="ECO:0000256" key="5">
    <source>
        <dbReference type="ARBA" id="ARBA00022692"/>
    </source>
</evidence>
<dbReference type="Pfam" id="PF16497">
    <property type="entry name" value="MHC_I_3"/>
    <property type="match status" value="2"/>
</dbReference>
<dbReference type="InterPro" id="IPR003597">
    <property type="entry name" value="Ig_C1-set"/>
</dbReference>
<keyword evidence="6" id="KW-0967">Endosome</keyword>
<comment type="function">
    <text evidence="15">Antigen-presenting protein that binds self and non-self lipid and glycolipid antigens and presents them to T-cell receptors on natural killer T-cells.</text>
</comment>
<evidence type="ECO:0000256" key="11">
    <source>
        <dbReference type="ARBA" id="ARBA00023157"/>
    </source>
</evidence>
<evidence type="ECO:0000313" key="20">
    <source>
        <dbReference type="Proteomes" id="UP001166674"/>
    </source>
</evidence>
<dbReference type="PROSITE" id="PS50835">
    <property type="entry name" value="IG_LIKE"/>
    <property type="match status" value="2"/>
</dbReference>
<keyword evidence="17" id="KW-0732">Signal</keyword>
<reference evidence="19" key="1">
    <citation type="submission" date="2020-03" db="EMBL/GenBank/DDBJ databases">
        <title>Studies in the Genomics of Life Span.</title>
        <authorList>
            <person name="Glass D."/>
        </authorList>
    </citation>
    <scope>NUCLEOTIDE SEQUENCE</scope>
    <source>
        <strain evidence="19">SUZIE</strain>
        <tissue evidence="19">Muscle</tissue>
    </source>
</reference>
<keyword evidence="14" id="KW-0393">Immunoglobulin domain</keyword>
<dbReference type="GO" id="GO:0005615">
    <property type="term" value="C:extracellular space"/>
    <property type="evidence" value="ECO:0007669"/>
    <property type="project" value="TreeGrafter"/>
</dbReference>
<dbReference type="GO" id="GO:0010008">
    <property type="term" value="C:endosome membrane"/>
    <property type="evidence" value="ECO:0007669"/>
    <property type="project" value="UniProtKB-SubCell"/>
</dbReference>
<dbReference type="GO" id="GO:0030884">
    <property type="term" value="F:exogenous lipid antigen binding"/>
    <property type="evidence" value="ECO:0007669"/>
    <property type="project" value="TreeGrafter"/>
</dbReference>
<dbReference type="GO" id="GO:0048007">
    <property type="term" value="P:antigen processing and presentation, exogenous lipid antigen via MHC class Ib"/>
    <property type="evidence" value="ECO:0007669"/>
    <property type="project" value="TreeGrafter"/>
</dbReference>
<dbReference type="InterPro" id="IPR037055">
    <property type="entry name" value="MHC_I-like_Ag-recog_sf"/>
</dbReference>
<evidence type="ECO:0000256" key="17">
    <source>
        <dbReference type="SAM" id="SignalP"/>
    </source>
</evidence>
<evidence type="ECO:0000256" key="2">
    <source>
        <dbReference type="ARBA" id="ARBA00004608"/>
    </source>
</evidence>
<accession>A0AA41NHD7</accession>
<dbReference type="InterPro" id="IPR011162">
    <property type="entry name" value="MHC_I/II-like_Ag-recog"/>
</dbReference>
<evidence type="ECO:0000256" key="6">
    <source>
        <dbReference type="ARBA" id="ARBA00022753"/>
    </source>
</evidence>
<evidence type="ECO:0000256" key="16">
    <source>
        <dbReference type="ARBA" id="ARBA00038793"/>
    </source>
</evidence>
<dbReference type="SMART" id="SM00407">
    <property type="entry name" value="IGc1"/>
    <property type="match status" value="2"/>
</dbReference>
<evidence type="ECO:0000256" key="13">
    <source>
        <dbReference type="ARBA" id="ARBA00023228"/>
    </source>
</evidence>
<evidence type="ECO:0000313" key="19">
    <source>
        <dbReference type="EMBL" id="MBZ3890463.1"/>
    </source>
</evidence>
<dbReference type="SUPFAM" id="SSF54452">
    <property type="entry name" value="MHC antigen-recognition domain"/>
    <property type="match status" value="2"/>
</dbReference>
<feature type="signal peptide" evidence="17">
    <location>
        <begin position="1"/>
        <end position="18"/>
    </location>
</feature>
<comment type="caution">
    <text evidence="19">The sequence shown here is derived from an EMBL/GenBank/DDBJ whole genome shotgun (WGS) entry which is preliminary data.</text>
</comment>
<evidence type="ECO:0000259" key="18">
    <source>
        <dbReference type="PROSITE" id="PS50835"/>
    </source>
</evidence>
<comment type="subunit">
    <text evidence="16">Heterodimer with B2M (beta-2-microglobulin). Interacts with saposin C.</text>
</comment>
<evidence type="ECO:0000256" key="14">
    <source>
        <dbReference type="ARBA" id="ARBA00023319"/>
    </source>
</evidence>
<evidence type="ECO:0000256" key="8">
    <source>
        <dbReference type="ARBA" id="ARBA00022989"/>
    </source>
</evidence>
<evidence type="ECO:0000256" key="4">
    <source>
        <dbReference type="ARBA" id="ARBA00022475"/>
    </source>
</evidence>
<keyword evidence="13" id="KW-0458">Lysosome</keyword>
<keyword evidence="20" id="KW-1185">Reference proteome</keyword>
<dbReference type="GO" id="GO:0005765">
    <property type="term" value="C:lysosomal membrane"/>
    <property type="evidence" value="ECO:0007669"/>
    <property type="project" value="UniProtKB-SubCell"/>
</dbReference>
<dbReference type="CDD" id="cd21029">
    <property type="entry name" value="IgC1_CD1"/>
    <property type="match status" value="2"/>
</dbReference>
<dbReference type="GO" id="GO:0051135">
    <property type="term" value="P:positive regulation of NK T cell activation"/>
    <property type="evidence" value="ECO:0007669"/>
    <property type="project" value="UniProtKB-ARBA"/>
</dbReference>
<dbReference type="InterPro" id="IPR013783">
    <property type="entry name" value="Ig-like_fold"/>
</dbReference>
<evidence type="ECO:0000256" key="12">
    <source>
        <dbReference type="ARBA" id="ARBA00023180"/>
    </source>
</evidence>
<dbReference type="GO" id="GO:0048006">
    <property type="term" value="P:antigen processing and presentation, endogenous lipid antigen via MHC class Ib"/>
    <property type="evidence" value="ECO:0007669"/>
    <property type="project" value="TreeGrafter"/>
</dbReference>
<evidence type="ECO:0000256" key="7">
    <source>
        <dbReference type="ARBA" id="ARBA00022859"/>
    </source>
</evidence>
<dbReference type="GO" id="GO:0002250">
    <property type="term" value="P:adaptive immune response"/>
    <property type="evidence" value="ECO:0007669"/>
    <property type="project" value="UniProtKB-KW"/>
</dbReference>
<dbReference type="GO" id="GO:0032753">
    <property type="term" value="P:positive regulation of interleukin-4 production"/>
    <property type="evidence" value="ECO:0007669"/>
    <property type="project" value="UniProtKB-ARBA"/>
</dbReference>
<keyword evidence="10" id="KW-0472">Membrane</keyword>
<evidence type="ECO:0000256" key="3">
    <source>
        <dbReference type="ARBA" id="ARBA00004656"/>
    </source>
</evidence>
<feature type="chain" id="PRO_5041359089" evidence="17">
    <location>
        <begin position="19"/>
        <end position="500"/>
    </location>
</feature>
<organism evidence="19 20">
    <name type="scientific">Sciurus carolinensis</name>
    <name type="common">Eastern gray squirrel</name>
    <dbReference type="NCBI Taxonomy" id="30640"/>
    <lineage>
        <taxon>Eukaryota</taxon>
        <taxon>Metazoa</taxon>
        <taxon>Chordata</taxon>
        <taxon>Craniata</taxon>
        <taxon>Vertebrata</taxon>
        <taxon>Euteleostomi</taxon>
        <taxon>Mammalia</taxon>
        <taxon>Eutheria</taxon>
        <taxon>Euarchontoglires</taxon>
        <taxon>Glires</taxon>
        <taxon>Rodentia</taxon>
        <taxon>Sciuromorpha</taxon>
        <taxon>Sciuridae</taxon>
        <taxon>Sciurinae</taxon>
        <taxon>Sciurini</taxon>
        <taxon>Sciurus</taxon>
    </lineage>
</organism>
<gene>
    <name evidence="19" type="ORF">SUZIE_208085</name>
</gene>
<evidence type="ECO:0000256" key="1">
    <source>
        <dbReference type="ARBA" id="ARBA00004251"/>
    </source>
</evidence>
<protein>
    <submittedName>
        <fullName evidence="19">T-cell surface glycoprotein CD1b3</fullName>
    </submittedName>
</protein>
<keyword evidence="11" id="KW-1015">Disulfide bond</keyword>
<dbReference type="GO" id="GO:0001916">
    <property type="term" value="P:positive regulation of T cell mediated cytotoxicity"/>
    <property type="evidence" value="ECO:0007669"/>
    <property type="project" value="TreeGrafter"/>
</dbReference>
<dbReference type="FunFam" id="3.30.500.10:FF:000002">
    <property type="entry name" value="Antigen-presenting glycoprotein CD1d1"/>
    <property type="match status" value="1"/>
</dbReference>
<dbReference type="AlphaFoldDB" id="A0AA41NHD7"/>
<dbReference type="Proteomes" id="UP001166674">
    <property type="component" value="Unassembled WGS sequence"/>
</dbReference>
<keyword evidence="7" id="KW-0391">Immunity</keyword>
<name>A0AA41NHD7_SCICA</name>
<dbReference type="InterPro" id="IPR050208">
    <property type="entry name" value="MHC_class-I_related"/>
</dbReference>
<evidence type="ECO:0000256" key="9">
    <source>
        <dbReference type="ARBA" id="ARBA00023130"/>
    </source>
</evidence>
<proteinExistence type="predicted"/>
<dbReference type="GO" id="GO:0032743">
    <property type="term" value="P:positive regulation of interleukin-2 production"/>
    <property type="evidence" value="ECO:0007669"/>
    <property type="project" value="UniProtKB-ARBA"/>
</dbReference>
<keyword evidence="9" id="KW-1064">Adaptive immunity</keyword>
<dbReference type="GO" id="GO:0009897">
    <property type="term" value="C:external side of plasma membrane"/>
    <property type="evidence" value="ECO:0007669"/>
    <property type="project" value="TreeGrafter"/>
</dbReference>
<dbReference type="InterPro" id="IPR011161">
    <property type="entry name" value="MHC_I-like_Ag-recog"/>
</dbReference>
<dbReference type="Gene3D" id="2.60.40.10">
    <property type="entry name" value="Immunoglobulins"/>
    <property type="match status" value="2"/>
</dbReference>